<dbReference type="InParanoid" id="I3EDX1"/>
<evidence type="ECO:0000313" key="2">
    <source>
        <dbReference type="Proteomes" id="UP000002872"/>
    </source>
</evidence>
<gene>
    <name evidence="1" type="ORF">NEQG_02299</name>
</gene>
<sequence>MVPFGNKRQFSYFFMRVCELFSELEGSMRDTALDKYNIHYYTVDDLLKDPVIGRGVQALYKKNYM</sequence>
<reference evidence="1" key="1">
    <citation type="submission" date="2011-01" db="EMBL/GenBank/DDBJ databases">
        <title>The Genome Sequence of Nematocida parisii strain ERTm3.</title>
        <authorList>
            <consortium name="The Broad Institute Genome Sequencing Platform"/>
            <consortium name="The Broad Institute Genome Sequencing Center for Infectious Disease"/>
            <person name="Cuomo C."/>
            <person name="Troemel E."/>
            <person name="Young S.K."/>
            <person name="Zeng Q."/>
            <person name="Gargeya S."/>
            <person name="Fitzgerald M."/>
            <person name="Haas B."/>
            <person name="Abouelleil A."/>
            <person name="Alvarado L."/>
            <person name="Arachchi H.M."/>
            <person name="Berlin A."/>
            <person name="Chapman S.B."/>
            <person name="Gearin G."/>
            <person name="Goldberg J."/>
            <person name="Griggs A."/>
            <person name="Gujja S."/>
            <person name="Hansen M."/>
            <person name="Heiman D."/>
            <person name="Howarth C."/>
            <person name="Larimer J."/>
            <person name="Lui A."/>
            <person name="MacDonald P.J.P."/>
            <person name="McCowen C."/>
            <person name="Montmayeur A."/>
            <person name="Murphy C."/>
            <person name="Neiman D."/>
            <person name="Pearson M."/>
            <person name="Priest M."/>
            <person name="Roberts A."/>
            <person name="Saif S."/>
            <person name="Shea T."/>
            <person name="Sisk P."/>
            <person name="Stolte C."/>
            <person name="Sykes S."/>
            <person name="Wortman J."/>
            <person name="Nusbaum C."/>
            <person name="Birren B."/>
        </authorList>
    </citation>
    <scope>NUCLEOTIDE SEQUENCE</scope>
    <source>
        <strain evidence="1">ERTm3</strain>
    </source>
</reference>
<accession>I3EDX1</accession>
<evidence type="ECO:0000313" key="1">
    <source>
        <dbReference type="EMBL" id="EIJ87418.1"/>
    </source>
</evidence>
<dbReference type="HOGENOM" id="CLU_206743_0_0_1"/>
<dbReference type="OrthoDB" id="2186405at2759"/>
<organism evidence="1 2">
    <name type="scientific">Nematocida parisii (strain ERTm3)</name>
    <name type="common">Nematode killer fungus</name>
    <dbReference type="NCBI Taxonomy" id="935791"/>
    <lineage>
        <taxon>Eukaryota</taxon>
        <taxon>Fungi</taxon>
        <taxon>Fungi incertae sedis</taxon>
        <taxon>Microsporidia</taxon>
        <taxon>Nematocida</taxon>
    </lineage>
</organism>
<dbReference type="AlphaFoldDB" id="I3EDX1"/>
<dbReference type="OMA" id="FMRVCEL"/>
<proteinExistence type="predicted"/>
<dbReference type="EMBL" id="GL870882">
    <property type="protein sequence ID" value="EIJ87418.1"/>
    <property type="molecule type" value="Genomic_DNA"/>
</dbReference>
<dbReference type="VEuPathDB" id="MicrosporidiaDB:NEQG_02299"/>
<name>I3EDX1_NEMP3</name>
<protein>
    <submittedName>
        <fullName evidence="1">Uncharacterized protein</fullName>
    </submittedName>
</protein>
<keyword evidence="2" id="KW-1185">Reference proteome</keyword>
<dbReference type="Proteomes" id="UP000002872">
    <property type="component" value="Unassembled WGS sequence"/>
</dbReference>